<feature type="compositionally biased region" description="Acidic residues" evidence="1">
    <location>
        <begin position="160"/>
        <end position="184"/>
    </location>
</feature>
<feature type="region of interest" description="Disordered" evidence="1">
    <location>
        <begin position="140"/>
        <end position="237"/>
    </location>
</feature>
<accession>A0A699KZG9</accession>
<feature type="compositionally biased region" description="Basic residues" evidence="1">
    <location>
        <begin position="80"/>
        <end position="97"/>
    </location>
</feature>
<sequence length="288" mass="32579">MPFKEPSCHRQCNMRINPKLKPKEPTYQVVLDALALTTCYPAFFIIAEVSLNLQSHRKVKRNQIQPSHLRNLLPRKKYAKAKKVAATKPKPTKKKAPVKADRGKGLNVLSKVALSEAAQLKEVAKQSKKDFHISYASGSGDGIDFELGVPDEQHRKTSDDGDDNDNNDGDDDDDNDVNDDDNQEDNDKNDYEEEIDSDRTESDRIKIPVLDQSTMEYYKEEEKEKVDDEEKMDEEDDEITKELYKDVNVNLGNKDADMTDADQGGTGQQNVSQESGFEKVEKDAHVTL</sequence>
<name>A0A699KZG9_TANCI</name>
<feature type="non-terminal residue" evidence="2">
    <location>
        <position position="288"/>
    </location>
</feature>
<feature type="region of interest" description="Disordered" evidence="1">
    <location>
        <begin position="80"/>
        <end position="102"/>
    </location>
</feature>
<reference evidence="2" key="1">
    <citation type="journal article" date="2019" name="Sci. Rep.">
        <title>Draft genome of Tanacetum cinerariifolium, the natural source of mosquito coil.</title>
        <authorList>
            <person name="Yamashiro T."/>
            <person name="Shiraishi A."/>
            <person name="Satake H."/>
            <person name="Nakayama K."/>
        </authorList>
    </citation>
    <scope>NUCLEOTIDE SEQUENCE</scope>
</reference>
<protein>
    <submittedName>
        <fullName evidence="2">Uncharacterized protein</fullName>
    </submittedName>
</protein>
<feature type="compositionally biased region" description="Basic and acidic residues" evidence="1">
    <location>
        <begin position="197"/>
        <end position="206"/>
    </location>
</feature>
<organism evidence="2">
    <name type="scientific">Tanacetum cinerariifolium</name>
    <name type="common">Dalmatian daisy</name>
    <name type="synonym">Chrysanthemum cinerariifolium</name>
    <dbReference type="NCBI Taxonomy" id="118510"/>
    <lineage>
        <taxon>Eukaryota</taxon>
        <taxon>Viridiplantae</taxon>
        <taxon>Streptophyta</taxon>
        <taxon>Embryophyta</taxon>
        <taxon>Tracheophyta</taxon>
        <taxon>Spermatophyta</taxon>
        <taxon>Magnoliopsida</taxon>
        <taxon>eudicotyledons</taxon>
        <taxon>Gunneridae</taxon>
        <taxon>Pentapetalae</taxon>
        <taxon>asterids</taxon>
        <taxon>campanulids</taxon>
        <taxon>Asterales</taxon>
        <taxon>Asteraceae</taxon>
        <taxon>Asteroideae</taxon>
        <taxon>Anthemideae</taxon>
        <taxon>Anthemidinae</taxon>
        <taxon>Tanacetum</taxon>
    </lineage>
</organism>
<dbReference type="AlphaFoldDB" id="A0A699KZG9"/>
<proteinExistence type="predicted"/>
<feature type="region of interest" description="Disordered" evidence="1">
    <location>
        <begin position="252"/>
        <end position="288"/>
    </location>
</feature>
<evidence type="ECO:0000256" key="1">
    <source>
        <dbReference type="SAM" id="MobiDB-lite"/>
    </source>
</evidence>
<feature type="compositionally biased region" description="Basic and acidic residues" evidence="1">
    <location>
        <begin position="276"/>
        <end position="288"/>
    </location>
</feature>
<evidence type="ECO:0000313" key="2">
    <source>
        <dbReference type="EMBL" id="GFB18421.1"/>
    </source>
</evidence>
<comment type="caution">
    <text evidence="2">The sequence shown here is derived from an EMBL/GenBank/DDBJ whole genome shotgun (WGS) entry which is preliminary data.</text>
</comment>
<feature type="compositionally biased region" description="Basic and acidic residues" evidence="1">
    <location>
        <begin position="217"/>
        <end position="228"/>
    </location>
</feature>
<gene>
    <name evidence="2" type="ORF">Tci_690392</name>
</gene>
<dbReference type="EMBL" id="BKCJ010570311">
    <property type="protein sequence ID" value="GFB18421.1"/>
    <property type="molecule type" value="Genomic_DNA"/>
</dbReference>